<reference evidence="2 3" key="1">
    <citation type="journal article" date="2006" name="Science">
        <title>The genome of black cottonwood, Populus trichocarpa (Torr. &amp; Gray).</title>
        <authorList>
            <person name="Tuskan G.A."/>
            <person name="Difazio S."/>
            <person name="Jansson S."/>
            <person name="Bohlmann J."/>
            <person name="Grigoriev I."/>
            <person name="Hellsten U."/>
            <person name="Putnam N."/>
            <person name="Ralph S."/>
            <person name="Rombauts S."/>
            <person name="Salamov A."/>
            <person name="Schein J."/>
            <person name="Sterck L."/>
            <person name="Aerts A."/>
            <person name="Bhalerao R.R."/>
            <person name="Bhalerao R.P."/>
            <person name="Blaudez D."/>
            <person name="Boerjan W."/>
            <person name="Brun A."/>
            <person name="Brunner A."/>
            <person name="Busov V."/>
            <person name="Campbell M."/>
            <person name="Carlson J."/>
            <person name="Chalot M."/>
            <person name="Chapman J."/>
            <person name="Chen G.L."/>
            <person name="Cooper D."/>
            <person name="Coutinho P.M."/>
            <person name="Couturier J."/>
            <person name="Covert S."/>
            <person name="Cronk Q."/>
            <person name="Cunningham R."/>
            <person name="Davis J."/>
            <person name="Degroeve S."/>
            <person name="Dejardin A."/>
            <person name="Depamphilis C."/>
            <person name="Detter J."/>
            <person name="Dirks B."/>
            <person name="Dubchak I."/>
            <person name="Duplessis S."/>
            <person name="Ehlting J."/>
            <person name="Ellis B."/>
            <person name="Gendler K."/>
            <person name="Goodstein D."/>
            <person name="Gribskov M."/>
            <person name="Grimwood J."/>
            <person name="Groover A."/>
            <person name="Gunter L."/>
            <person name="Hamberger B."/>
            <person name="Heinze B."/>
            <person name="Helariutta Y."/>
            <person name="Henrissat B."/>
            <person name="Holligan D."/>
            <person name="Holt R."/>
            <person name="Huang W."/>
            <person name="Islam-Faridi N."/>
            <person name="Jones S."/>
            <person name="Jones-Rhoades M."/>
            <person name="Jorgensen R."/>
            <person name="Joshi C."/>
            <person name="Kangasjarvi J."/>
            <person name="Karlsson J."/>
            <person name="Kelleher C."/>
            <person name="Kirkpatrick R."/>
            <person name="Kirst M."/>
            <person name="Kohler A."/>
            <person name="Kalluri U."/>
            <person name="Larimer F."/>
            <person name="Leebens-Mack J."/>
            <person name="Leple J.C."/>
            <person name="Locascio P."/>
            <person name="Lou Y."/>
            <person name="Lucas S."/>
            <person name="Martin F."/>
            <person name="Montanini B."/>
            <person name="Napoli C."/>
            <person name="Nelson D.R."/>
            <person name="Nelson C."/>
            <person name="Nieminen K."/>
            <person name="Nilsson O."/>
            <person name="Pereda V."/>
            <person name="Peter G."/>
            <person name="Philippe R."/>
            <person name="Pilate G."/>
            <person name="Poliakov A."/>
            <person name="Razumovskaya J."/>
            <person name="Richardson P."/>
            <person name="Rinaldi C."/>
            <person name="Ritland K."/>
            <person name="Rouze P."/>
            <person name="Ryaboy D."/>
            <person name="Schmutz J."/>
            <person name="Schrader J."/>
            <person name="Segerman B."/>
            <person name="Shin H."/>
            <person name="Siddiqui A."/>
            <person name="Sterky F."/>
            <person name="Terry A."/>
            <person name="Tsai C.J."/>
            <person name="Uberbacher E."/>
            <person name="Unneberg P."/>
            <person name="Vahala J."/>
            <person name="Wall K."/>
            <person name="Wessler S."/>
            <person name="Yang G."/>
            <person name="Yin T."/>
            <person name="Douglas C."/>
            <person name="Marra M."/>
            <person name="Sandberg G."/>
            <person name="Van de Peer Y."/>
            <person name="Rokhsar D."/>
        </authorList>
    </citation>
    <scope>NUCLEOTIDE SEQUENCE [LARGE SCALE GENOMIC DNA]</scope>
    <source>
        <strain evidence="3">cv. Nisqually</strain>
    </source>
</reference>
<dbReference type="InParanoid" id="A0A3N7GAU0"/>
<protein>
    <recommendedName>
        <fullName evidence="4">Auxin-responsive family protein</fullName>
    </recommendedName>
</protein>
<dbReference type="STRING" id="3694.A0A3N7GAU0"/>
<evidence type="ECO:0000313" key="2">
    <source>
        <dbReference type="EMBL" id="RQO89504.1"/>
    </source>
</evidence>
<keyword evidence="3" id="KW-1185">Reference proteome</keyword>
<dbReference type="PANTHER" id="PTHR31175">
    <property type="entry name" value="AUXIN-RESPONSIVE FAMILY PROTEIN"/>
    <property type="match status" value="1"/>
</dbReference>
<dbReference type="GO" id="GO:0009733">
    <property type="term" value="P:response to auxin"/>
    <property type="evidence" value="ECO:0007669"/>
    <property type="project" value="InterPro"/>
</dbReference>
<name>A0A3N7GAU0_POPTR</name>
<evidence type="ECO:0008006" key="4">
    <source>
        <dbReference type="Google" id="ProtNLM"/>
    </source>
</evidence>
<dbReference type="Pfam" id="PF02519">
    <property type="entry name" value="Auxin_inducible"/>
    <property type="match status" value="1"/>
</dbReference>
<evidence type="ECO:0000256" key="1">
    <source>
        <dbReference type="ARBA" id="ARBA00006974"/>
    </source>
</evidence>
<dbReference type="InterPro" id="IPR003676">
    <property type="entry name" value="SAUR_fam"/>
</dbReference>
<sequence>MKFLERAIQSREEEFGLTSNGPLILPCDAIFMEYAITLIQQNAAKDVEKALLMTIFSSRCSSYDLCIFIKMLEINSCQFFIF</sequence>
<evidence type="ECO:0000313" key="3">
    <source>
        <dbReference type="Proteomes" id="UP000006729"/>
    </source>
</evidence>
<dbReference type="AlphaFoldDB" id="A0A3N7GAU0"/>
<dbReference type="Proteomes" id="UP000006729">
    <property type="component" value="Chromosome 4"/>
</dbReference>
<comment type="similarity">
    <text evidence="1">Belongs to the ARG7 family.</text>
</comment>
<dbReference type="EMBL" id="CM009293">
    <property type="protein sequence ID" value="RQO89504.1"/>
    <property type="molecule type" value="Genomic_DNA"/>
</dbReference>
<gene>
    <name evidence="2" type="ORF">POPTR_004G181501</name>
</gene>
<accession>A0A3N7GAU0</accession>
<dbReference type="PANTHER" id="PTHR31175:SF49">
    <property type="entry name" value="SAUR FAMILY PROTEIN"/>
    <property type="match status" value="1"/>
</dbReference>
<organism evidence="2 3">
    <name type="scientific">Populus trichocarpa</name>
    <name type="common">Western balsam poplar</name>
    <name type="synonym">Populus balsamifera subsp. trichocarpa</name>
    <dbReference type="NCBI Taxonomy" id="3694"/>
    <lineage>
        <taxon>Eukaryota</taxon>
        <taxon>Viridiplantae</taxon>
        <taxon>Streptophyta</taxon>
        <taxon>Embryophyta</taxon>
        <taxon>Tracheophyta</taxon>
        <taxon>Spermatophyta</taxon>
        <taxon>Magnoliopsida</taxon>
        <taxon>eudicotyledons</taxon>
        <taxon>Gunneridae</taxon>
        <taxon>Pentapetalae</taxon>
        <taxon>rosids</taxon>
        <taxon>fabids</taxon>
        <taxon>Malpighiales</taxon>
        <taxon>Salicaceae</taxon>
        <taxon>Saliceae</taxon>
        <taxon>Populus</taxon>
    </lineage>
</organism>
<proteinExistence type="inferred from homology"/>